<dbReference type="SMART" id="SM00256">
    <property type="entry name" value="FBOX"/>
    <property type="match status" value="2"/>
</dbReference>
<dbReference type="Gene3D" id="3.80.10.10">
    <property type="entry name" value="Ribonuclease Inhibitor"/>
    <property type="match status" value="2"/>
</dbReference>
<dbReference type="InterPro" id="IPR001810">
    <property type="entry name" value="F-box_dom"/>
</dbReference>
<dbReference type="PANTHER" id="PTHR38926:SF5">
    <property type="entry name" value="F-BOX AND LEUCINE-RICH REPEAT PROTEIN 6"/>
    <property type="match status" value="1"/>
</dbReference>
<reference evidence="4" key="2">
    <citation type="submission" date="2018-07" db="EMBL/GenBank/DDBJ databases">
        <authorList>
            <person name="Quirk P.G."/>
            <person name="Krulwich T.A."/>
        </authorList>
    </citation>
    <scope>NUCLEOTIDE SEQUENCE</scope>
</reference>
<organism evidence="3">
    <name type="scientific">Culicoides sonorensis</name>
    <name type="common">Biting midge</name>
    <dbReference type="NCBI Taxonomy" id="179676"/>
    <lineage>
        <taxon>Eukaryota</taxon>
        <taxon>Metazoa</taxon>
        <taxon>Ecdysozoa</taxon>
        <taxon>Arthropoda</taxon>
        <taxon>Hexapoda</taxon>
        <taxon>Insecta</taxon>
        <taxon>Pterygota</taxon>
        <taxon>Neoptera</taxon>
        <taxon>Endopterygota</taxon>
        <taxon>Diptera</taxon>
        <taxon>Nematocera</taxon>
        <taxon>Chironomoidea</taxon>
        <taxon>Ceratopogonidae</taxon>
        <taxon>Ceratopogoninae</taxon>
        <taxon>Culicoides</taxon>
        <taxon>Monoculicoides</taxon>
    </lineage>
</organism>
<dbReference type="VEuPathDB" id="VectorBase:CSON006853"/>
<feature type="domain" description="F-box" evidence="2">
    <location>
        <begin position="1"/>
        <end position="52"/>
    </location>
</feature>
<protein>
    <submittedName>
        <fullName evidence="3">CSON006853 protein</fullName>
    </submittedName>
</protein>
<dbReference type="PROSITE" id="PS50181">
    <property type="entry name" value="FBOX"/>
    <property type="match status" value="1"/>
</dbReference>
<dbReference type="EMBL" id="UFQS01000258">
    <property type="protein sequence ID" value="SSX02117.1"/>
    <property type="molecule type" value="Genomic_DNA"/>
</dbReference>
<dbReference type="EMBL" id="UFQT01000258">
    <property type="protein sequence ID" value="SSX22494.1"/>
    <property type="molecule type" value="Genomic_DNA"/>
</dbReference>
<dbReference type="SUPFAM" id="SSF81383">
    <property type="entry name" value="F-box domain"/>
    <property type="match status" value="2"/>
</dbReference>
<dbReference type="AlphaFoldDB" id="A0A336KCF0"/>
<feature type="transmembrane region" description="Helical" evidence="1">
    <location>
        <begin position="550"/>
        <end position="569"/>
    </location>
</feature>
<keyword evidence="1" id="KW-1133">Transmembrane helix</keyword>
<name>A0A336KCF0_CULSO</name>
<dbReference type="PANTHER" id="PTHR38926">
    <property type="entry name" value="F-BOX DOMAIN CONTAINING PROTEIN, EXPRESSED"/>
    <property type="match status" value="1"/>
</dbReference>
<dbReference type="InterPro" id="IPR032675">
    <property type="entry name" value="LRR_dom_sf"/>
</dbReference>
<evidence type="ECO:0000256" key="1">
    <source>
        <dbReference type="SAM" id="Phobius"/>
    </source>
</evidence>
<dbReference type="Pfam" id="PF12937">
    <property type="entry name" value="F-box-like"/>
    <property type="match status" value="1"/>
</dbReference>
<evidence type="ECO:0000313" key="4">
    <source>
        <dbReference type="EMBL" id="SSX22494.1"/>
    </source>
</evidence>
<dbReference type="Gene3D" id="1.20.1280.50">
    <property type="match status" value="1"/>
</dbReference>
<dbReference type="SUPFAM" id="SSF52047">
    <property type="entry name" value="RNI-like"/>
    <property type="match status" value="1"/>
</dbReference>
<accession>A0A336KCF0</accession>
<feature type="transmembrane region" description="Helical" evidence="1">
    <location>
        <begin position="575"/>
        <end position="599"/>
    </location>
</feature>
<evidence type="ECO:0000259" key="2">
    <source>
        <dbReference type="PROSITE" id="PS50181"/>
    </source>
</evidence>
<keyword evidence="1" id="KW-0812">Transmembrane</keyword>
<evidence type="ECO:0000313" key="3">
    <source>
        <dbReference type="EMBL" id="SSX02117.1"/>
    </source>
</evidence>
<proteinExistence type="predicted"/>
<keyword evidence="1" id="KW-0472">Membrane</keyword>
<dbReference type="SUPFAM" id="SSF52058">
    <property type="entry name" value="L domain-like"/>
    <property type="match status" value="2"/>
</dbReference>
<gene>
    <name evidence="3" type="primary">CSON006853</name>
</gene>
<reference evidence="3" key="1">
    <citation type="submission" date="2018-04" db="EMBL/GenBank/DDBJ databases">
        <authorList>
            <person name="Go L.Y."/>
            <person name="Mitchell J.A."/>
        </authorList>
    </citation>
    <scope>NUCLEOTIDE SEQUENCE</scope>
    <source>
        <tissue evidence="3">Whole organism</tissue>
    </source>
</reference>
<sequence>MANFDSLPPELIIHLFKYLSSDDRKIASEVCHYWHDIWMEGAFDGDRTLKFYCCELNENTEPGSVLLNTDRKYKKIVFGANVKFYDDCVKLSNALEDIKTIEFQSFFDYKQFFSKTMNFIGLFKELKELTFNIETWSHEMNEFGNLPDSIQVFTLSLLNRLYFKDTLDNFKSIIWQLPNLKELNLECQLLTDDLFEFIITSPLPYLTKLKLTIDSNCIELLKNLKLSNLVELFLVIEDPTCIRKLDEIIPNFPKLKIVKLHTFKLMPTTTHAHLIKYLKVTDINCGMDYIKPLQYLTELEELDLMYYFKSVAQGSCFFAHDLYLNPNLKRLQLTGFNNNDLISLMCFENLVKSFPNLESLIMDMPLSSQHLQMIHQNFTKLKSLDIRNTDVDSKYIPPFQYLSTLTALRLDQYVISNQALTEWPEMPHLRVLTMKLDHEYSLECFRKMIQNVRGLEKLTFDYNSSIDDDLIKVIAENLKRLKEIEVTNKQKTKYLSGNAIILLLTNCKYMQRIRTSARLTIELFLDLMGTSADVALLMGCVNKDIKDLEFFSLIMFIIIVCYLLYYLVVFAVCQAVLVLLVAVLMIGVKTYYFILIHLFKYLSSEDRKIASEVCHFWHDIWMERIFDDDRTLKFYHCEINETTAPASILMKTERKYTKMVLGEEIEFHDNYSKLFESLEDITKIEFDTDFESEHLNFKTNNFIGLFKKLKELTIPLKPWDIEMNVLENLPQSIEVLTLSLMYDDYSREILNDLRSSISQLPNLKEFNLECWIPTQNIFEFIATSPLTHLTKLSMRIDSHGVEFLKKLEASNLIELFLEFDDHNCLGKLDEIIPNFPKLKVLKLETPGIVPTTIHANLIKYLDVQCTNFYRDNIKPLQYLTELEELYINIDYREQAFESCFFSHETYLNPNLKRFETIELDNEFYCHMCFENLVKSFPNLESLILKMPLEPHHFYMIHKYLTKLKTLDIRHCKTKSKNVPSFKFLTALTNLRLDQYVITDQSLDVWPKMPHLRSLRMTLDDSISLDKFSKMIRNVSGLEELTFNKTNSVNDGVMKVVAENLKRLRKVGGDRKEEVFRITENGASLIPKNCKYIKRDGFPFFELFQKDREQKK</sequence>
<dbReference type="InterPro" id="IPR036047">
    <property type="entry name" value="F-box-like_dom_sf"/>
</dbReference>